<dbReference type="EMBL" id="JAGYWB010000011">
    <property type="protein sequence ID" value="KAI0504213.1"/>
    <property type="molecule type" value="Genomic_DNA"/>
</dbReference>
<dbReference type="GO" id="GO:0009451">
    <property type="term" value="P:RNA modification"/>
    <property type="evidence" value="ECO:0007669"/>
    <property type="project" value="InterPro"/>
</dbReference>
<evidence type="ECO:0008006" key="4">
    <source>
        <dbReference type="Google" id="ProtNLM"/>
    </source>
</evidence>
<keyword evidence="3" id="KW-1185">Reference proteome</keyword>
<protein>
    <recommendedName>
        <fullName evidence="4">Pentatricopeptide repeat-containing protein</fullName>
    </recommendedName>
</protein>
<dbReference type="Pfam" id="PF01535">
    <property type="entry name" value="PPR"/>
    <property type="match status" value="1"/>
</dbReference>
<dbReference type="InterPro" id="IPR046960">
    <property type="entry name" value="PPR_At4g14850-like_plant"/>
</dbReference>
<keyword evidence="1" id="KW-0677">Repeat</keyword>
<accession>A0A8T3B6G6</accession>
<comment type="caution">
    <text evidence="2">The sequence shown here is derived from an EMBL/GenBank/DDBJ whole genome shotgun (WGS) entry which is preliminary data.</text>
</comment>
<dbReference type="InterPro" id="IPR011990">
    <property type="entry name" value="TPR-like_helical_dom_sf"/>
</dbReference>
<dbReference type="InterPro" id="IPR002885">
    <property type="entry name" value="PPR_rpt"/>
</dbReference>
<dbReference type="PANTHER" id="PTHR47926">
    <property type="entry name" value="PENTATRICOPEPTIDE REPEAT-CONTAINING PROTEIN"/>
    <property type="match status" value="1"/>
</dbReference>
<reference evidence="2" key="1">
    <citation type="journal article" date="2022" name="Front. Genet.">
        <title>Chromosome-Scale Assembly of the Dendrobium nobile Genome Provides Insights Into the Molecular Mechanism of the Biosynthesis of the Medicinal Active Ingredient of Dendrobium.</title>
        <authorList>
            <person name="Xu Q."/>
            <person name="Niu S.-C."/>
            <person name="Li K.-L."/>
            <person name="Zheng P.-J."/>
            <person name="Zhang X.-J."/>
            <person name="Jia Y."/>
            <person name="Liu Y."/>
            <person name="Niu Y.-X."/>
            <person name="Yu L.-H."/>
            <person name="Chen D.-F."/>
            <person name="Zhang G.-Q."/>
        </authorList>
    </citation>
    <scope>NUCLEOTIDE SEQUENCE</scope>
    <source>
        <tissue evidence="2">Leaf</tissue>
    </source>
</reference>
<sequence length="151" mass="16691">MLQAYDVQTGTEHYGCLVDSLCQKGHLEEASMLIEAMPFESNACVWGALLRGCLTYQNHELGLEAAKRLLELEPCEEGRYIAFSNLISVIGEVEDVMRIRKMMIDLGIGQFSGVSSIEAGGEVHKFLSGDRSHIQSMDIYATIDSMHSNMG</sequence>
<name>A0A8T3B6G6_DENNO</name>
<evidence type="ECO:0000256" key="1">
    <source>
        <dbReference type="ARBA" id="ARBA00022737"/>
    </source>
</evidence>
<dbReference type="AlphaFoldDB" id="A0A8T3B6G6"/>
<dbReference type="Proteomes" id="UP000829196">
    <property type="component" value="Unassembled WGS sequence"/>
</dbReference>
<evidence type="ECO:0000313" key="3">
    <source>
        <dbReference type="Proteomes" id="UP000829196"/>
    </source>
</evidence>
<dbReference type="OrthoDB" id="185373at2759"/>
<evidence type="ECO:0000313" key="2">
    <source>
        <dbReference type="EMBL" id="KAI0504213.1"/>
    </source>
</evidence>
<dbReference type="Gene3D" id="1.25.40.10">
    <property type="entry name" value="Tetratricopeptide repeat domain"/>
    <property type="match status" value="1"/>
</dbReference>
<gene>
    <name evidence="2" type="ORF">KFK09_015163</name>
</gene>
<dbReference type="InterPro" id="IPR046848">
    <property type="entry name" value="E_motif"/>
</dbReference>
<organism evidence="2 3">
    <name type="scientific">Dendrobium nobile</name>
    <name type="common">Orchid</name>
    <dbReference type="NCBI Taxonomy" id="94219"/>
    <lineage>
        <taxon>Eukaryota</taxon>
        <taxon>Viridiplantae</taxon>
        <taxon>Streptophyta</taxon>
        <taxon>Embryophyta</taxon>
        <taxon>Tracheophyta</taxon>
        <taxon>Spermatophyta</taxon>
        <taxon>Magnoliopsida</taxon>
        <taxon>Liliopsida</taxon>
        <taxon>Asparagales</taxon>
        <taxon>Orchidaceae</taxon>
        <taxon>Epidendroideae</taxon>
        <taxon>Malaxideae</taxon>
        <taxon>Dendrobiinae</taxon>
        <taxon>Dendrobium</taxon>
    </lineage>
</organism>
<dbReference type="Pfam" id="PF20431">
    <property type="entry name" value="E_motif"/>
    <property type="match status" value="1"/>
</dbReference>
<proteinExistence type="predicted"/>
<dbReference type="GO" id="GO:0003723">
    <property type="term" value="F:RNA binding"/>
    <property type="evidence" value="ECO:0007669"/>
    <property type="project" value="InterPro"/>
</dbReference>